<feature type="transmembrane region" description="Helical" evidence="1">
    <location>
        <begin position="98"/>
        <end position="123"/>
    </location>
</feature>
<keyword evidence="1" id="KW-0472">Membrane</keyword>
<keyword evidence="3" id="KW-1185">Reference proteome</keyword>
<feature type="transmembrane region" description="Helical" evidence="1">
    <location>
        <begin position="41"/>
        <end position="61"/>
    </location>
</feature>
<dbReference type="AlphaFoldDB" id="A0A238UCM7"/>
<feature type="transmembrane region" description="Helical" evidence="1">
    <location>
        <begin position="67"/>
        <end position="86"/>
    </location>
</feature>
<evidence type="ECO:0000256" key="1">
    <source>
        <dbReference type="SAM" id="Phobius"/>
    </source>
</evidence>
<evidence type="ECO:0008006" key="4">
    <source>
        <dbReference type="Google" id="ProtNLM"/>
    </source>
</evidence>
<organism evidence="2 3">
    <name type="scientific">Tenacibaculum jejuense</name>
    <dbReference type="NCBI Taxonomy" id="584609"/>
    <lineage>
        <taxon>Bacteria</taxon>
        <taxon>Pseudomonadati</taxon>
        <taxon>Bacteroidota</taxon>
        <taxon>Flavobacteriia</taxon>
        <taxon>Flavobacteriales</taxon>
        <taxon>Flavobacteriaceae</taxon>
        <taxon>Tenacibaculum</taxon>
    </lineage>
</organism>
<feature type="transmembrane region" description="Helical" evidence="1">
    <location>
        <begin position="162"/>
        <end position="184"/>
    </location>
</feature>
<feature type="transmembrane region" description="Helical" evidence="1">
    <location>
        <begin position="129"/>
        <end position="150"/>
    </location>
</feature>
<dbReference type="EMBL" id="LT899436">
    <property type="protein sequence ID" value="SNR16963.1"/>
    <property type="molecule type" value="Genomic_DNA"/>
</dbReference>
<feature type="transmembrane region" description="Helical" evidence="1">
    <location>
        <begin position="190"/>
        <end position="207"/>
    </location>
</feature>
<reference evidence="2 3" key="1">
    <citation type="submission" date="2017-07" db="EMBL/GenBank/DDBJ databases">
        <authorList>
            <person name="Sun Z.S."/>
            <person name="Albrecht U."/>
            <person name="Echele G."/>
            <person name="Lee C.C."/>
        </authorList>
    </citation>
    <scope>NUCLEOTIDE SEQUENCE [LARGE SCALE GENOMIC DNA]</scope>
    <source>
        <strain evidence="3">type strain: KCTC 22618</strain>
    </source>
</reference>
<gene>
    <name evidence="2" type="ORF">TJEJU_3312</name>
</gene>
<dbReference type="KEGG" id="tje:TJEJU_3312"/>
<evidence type="ECO:0000313" key="3">
    <source>
        <dbReference type="Proteomes" id="UP000215214"/>
    </source>
</evidence>
<feature type="transmembrane region" description="Helical" evidence="1">
    <location>
        <begin position="7"/>
        <end position="29"/>
    </location>
</feature>
<sequence>MEGTIKIFIYIHAFFGGLGLISGLGSILVKKGNSNHKKLGKLFSISMITSCLISLVIACLPNHENPFLFLIGLFTVYLVVSGKLMLSFKSKTKEKANILDKTVSAFMLIISAGMILFGTYGLLTVGNGFLLFVFFGGFGVSLSIGDFLFFRKFEKIRNNGWLSNHVSKMVGAFIASVTAFIVAGIGLGSFVFWIVPTIIGSFYIAYWKRKLKIVEKRK</sequence>
<accession>A0A238UCM7</accession>
<keyword evidence="1" id="KW-0812">Transmembrane</keyword>
<dbReference type="OrthoDB" id="1162022at2"/>
<name>A0A238UCM7_9FLAO</name>
<dbReference type="RefSeq" id="WP_095073877.1">
    <property type="nucleotide sequence ID" value="NZ_LT899436.1"/>
</dbReference>
<dbReference type="Proteomes" id="UP000215214">
    <property type="component" value="Chromosome TJEJU"/>
</dbReference>
<proteinExistence type="predicted"/>
<protein>
    <recommendedName>
        <fullName evidence="4">DUF2306 domain-containing protein</fullName>
    </recommendedName>
</protein>
<keyword evidence="1" id="KW-1133">Transmembrane helix</keyword>
<evidence type="ECO:0000313" key="2">
    <source>
        <dbReference type="EMBL" id="SNR16963.1"/>
    </source>
</evidence>